<dbReference type="Proteomes" id="UP000027120">
    <property type="component" value="Unassembled WGS sequence"/>
</dbReference>
<name>A0A067G312_CITSI</name>
<accession>A0A067G312</accession>
<organism evidence="1 2">
    <name type="scientific">Citrus sinensis</name>
    <name type="common">Sweet orange</name>
    <name type="synonym">Citrus aurantium var. sinensis</name>
    <dbReference type="NCBI Taxonomy" id="2711"/>
    <lineage>
        <taxon>Eukaryota</taxon>
        <taxon>Viridiplantae</taxon>
        <taxon>Streptophyta</taxon>
        <taxon>Embryophyta</taxon>
        <taxon>Tracheophyta</taxon>
        <taxon>Spermatophyta</taxon>
        <taxon>Magnoliopsida</taxon>
        <taxon>eudicotyledons</taxon>
        <taxon>Gunneridae</taxon>
        <taxon>Pentapetalae</taxon>
        <taxon>rosids</taxon>
        <taxon>malvids</taxon>
        <taxon>Sapindales</taxon>
        <taxon>Rutaceae</taxon>
        <taxon>Aurantioideae</taxon>
        <taxon>Citrus</taxon>
    </lineage>
</organism>
<dbReference type="AlphaFoldDB" id="A0A067G312"/>
<evidence type="ECO:0000313" key="1">
    <source>
        <dbReference type="EMBL" id="KDO74029.1"/>
    </source>
</evidence>
<evidence type="ECO:0000313" key="2">
    <source>
        <dbReference type="Proteomes" id="UP000027120"/>
    </source>
</evidence>
<protein>
    <submittedName>
        <fullName evidence="1">Uncharacterized protein</fullName>
    </submittedName>
</protein>
<dbReference type="EMBL" id="KK784885">
    <property type="protein sequence ID" value="KDO74029.1"/>
    <property type="molecule type" value="Genomic_DNA"/>
</dbReference>
<sequence length="38" mass="4526">VERLEVLVWVVEVSSQQSLNLKKYVGKRKEKKQQLNEI</sequence>
<feature type="non-terminal residue" evidence="1">
    <location>
        <position position="1"/>
    </location>
</feature>
<reference evidence="1 2" key="1">
    <citation type="submission" date="2014-04" db="EMBL/GenBank/DDBJ databases">
        <authorList>
            <consortium name="International Citrus Genome Consortium"/>
            <person name="Gmitter F."/>
            <person name="Chen C."/>
            <person name="Farmerie W."/>
            <person name="Harkins T."/>
            <person name="Desany B."/>
            <person name="Mohiuddin M."/>
            <person name="Kodira C."/>
            <person name="Borodovsky M."/>
            <person name="Lomsadze A."/>
            <person name="Burns P."/>
            <person name="Jenkins J."/>
            <person name="Prochnik S."/>
            <person name="Shu S."/>
            <person name="Chapman J."/>
            <person name="Pitluck S."/>
            <person name="Schmutz J."/>
            <person name="Rokhsar D."/>
        </authorList>
    </citation>
    <scope>NUCLEOTIDE SEQUENCE</scope>
</reference>
<proteinExistence type="predicted"/>
<keyword evidence="2" id="KW-1185">Reference proteome</keyword>
<gene>
    <name evidence="1" type="ORF">CISIN_1g0401732mg</name>
</gene>